<keyword evidence="1" id="KW-0812">Transmembrane</keyword>
<dbReference type="OrthoDB" id="8854271at2"/>
<sequence length="209" mass="21828">MNFSQSQPDPRQNLVGISAVVLFHVIVVYALVSGLAKKVVDVVRAPIETKVIEEIKETPPPAEVVPPPRLEAPPPPYIPPPDITVAAPPPAPTIVATVPTPPPAPVPFTPAPAPAVEAPPAPPAPAAVQLGVACPKRVEPVRSARQEGVAGTVRARITIRGGRVANVEILSSTPKGLFDASVRTALMQYSCADVGHDQVAVQNFQFTAD</sequence>
<evidence type="ECO:0000313" key="3">
    <source>
        <dbReference type="Proteomes" id="UP000269265"/>
    </source>
</evidence>
<dbReference type="SUPFAM" id="SSF74653">
    <property type="entry name" value="TolA/TonB C-terminal domain"/>
    <property type="match status" value="1"/>
</dbReference>
<comment type="caution">
    <text evidence="2">The sequence shown here is derived from an EMBL/GenBank/DDBJ whole genome shotgun (WGS) entry which is preliminary data.</text>
</comment>
<dbReference type="Gene3D" id="3.30.2420.10">
    <property type="entry name" value="TonB"/>
    <property type="match status" value="1"/>
</dbReference>
<dbReference type="AlphaFoldDB" id="A0A3R8S7C8"/>
<evidence type="ECO:0000313" key="2">
    <source>
        <dbReference type="EMBL" id="RRS03172.1"/>
    </source>
</evidence>
<dbReference type="EMBL" id="RSED01000014">
    <property type="protein sequence ID" value="RRS03172.1"/>
    <property type="molecule type" value="Genomic_DNA"/>
</dbReference>
<name>A0A3R8S7C8_9BURK</name>
<reference evidence="2 3" key="1">
    <citation type="submission" date="2018-12" db="EMBL/GenBank/DDBJ databases">
        <title>The whole draft genome of Aquabacterium sp. SJQ9.</title>
        <authorList>
            <person name="Sun L."/>
            <person name="Gao X."/>
            <person name="Chen W."/>
            <person name="Huang K."/>
        </authorList>
    </citation>
    <scope>NUCLEOTIDE SEQUENCE [LARGE SCALE GENOMIC DNA]</scope>
    <source>
        <strain evidence="2 3">SJQ9</strain>
    </source>
</reference>
<keyword evidence="3" id="KW-1185">Reference proteome</keyword>
<organism evidence="2 3">
    <name type="scientific">Aquabacterium soli</name>
    <dbReference type="NCBI Taxonomy" id="2493092"/>
    <lineage>
        <taxon>Bacteria</taxon>
        <taxon>Pseudomonadati</taxon>
        <taxon>Pseudomonadota</taxon>
        <taxon>Betaproteobacteria</taxon>
        <taxon>Burkholderiales</taxon>
        <taxon>Aquabacterium</taxon>
    </lineage>
</organism>
<dbReference type="RefSeq" id="WP_125244465.1">
    <property type="nucleotide sequence ID" value="NZ_RSED01000014.1"/>
</dbReference>
<dbReference type="Proteomes" id="UP000269265">
    <property type="component" value="Unassembled WGS sequence"/>
</dbReference>
<gene>
    <name evidence="2" type="ORF">EIP75_16930</name>
</gene>
<accession>A0A3R8S7C8</accession>
<keyword evidence="1" id="KW-1133">Transmembrane helix</keyword>
<keyword evidence="1" id="KW-0472">Membrane</keyword>
<evidence type="ECO:0000256" key="1">
    <source>
        <dbReference type="SAM" id="Phobius"/>
    </source>
</evidence>
<proteinExistence type="predicted"/>
<feature type="transmembrane region" description="Helical" evidence="1">
    <location>
        <begin position="12"/>
        <end position="32"/>
    </location>
</feature>
<protein>
    <submittedName>
        <fullName evidence="2">Energy transducer TonB</fullName>
    </submittedName>
</protein>